<evidence type="ECO:0000256" key="9">
    <source>
        <dbReference type="SAM" id="Phobius"/>
    </source>
</evidence>
<feature type="transmembrane region" description="Helical" evidence="9">
    <location>
        <begin position="39"/>
        <end position="57"/>
    </location>
</feature>
<dbReference type="GO" id="GO:0005886">
    <property type="term" value="C:plasma membrane"/>
    <property type="evidence" value="ECO:0007669"/>
    <property type="project" value="UniProtKB-SubCell"/>
</dbReference>
<feature type="transmembrane region" description="Helical" evidence="9">
    <location>
        <begin position="287"/>
        <end position="310"/>
    </location>
</feature>
<evidence type="ECO:0000256" key="6">
    <source>
        <dbReference type="ARBA" id="ARBA00022989"/>
    </source>
</evidence>
<evidence type="ECO:0000256" key="7">
    <source>
        <dbReference type="ARBA" id="ARBA00023136"/>
    </source>
</evidence>
<evidence type="ECO:0000313" key="10">
    <source>
        <dbReference type="EMBL" id="SZX69392.1"/>
    </source>
</evidence>
<name>A0A383VX48_TETOB</name>
<evidence type="ECO:0000256" key="1">
    <source>
        <dbReference type="ARBA" id="ARBA00004651"/>
    </source>
</evidence>
<evidence type="ECO:0000313" key="11">
    <source>
        <dbReference type="Proteomes" id="UP000256970"/>
    </source>
</evidence>
<dbReference type="GO" id="GO:0000319">
    <property type="term" value="F:sulfite transmembrane transporter activity"/>
    <property type="evidence" value="ECO:0007669"/>
    <property type="project" value="TreeGrafter"/>
</dbReference>
<sequence>MAVTSEATHSHGPWLDGLPSAAAHKLVLLKLFVRHFTPSWMVITMGTGSMAISIHNFPYSFPGQQGLALAAWALNVALFGSFLCLLCCRALCYPASARELLEQPNQSLFFGALPMSISVITGGVATLLVPRYHEPAEQAAYILTWANLPIIAVVALLVPFYMFSVHDLSMHTMTTLWLVPVIPGTAAAAVTGAVSKVHTQHDQAVTLLYLGICMLAVGLALSYHVLGMYYQRLICHKLPPREVIVSSFIPVGAVGMGGWALLNLAAAADTHVRAYHLTLDHTPADVAWLDAVLPACMASAGVLALCLWAYSGWWLVLAVSSVGQTLRQGIPFTLGWWGAVFPIGTFAGTTLALGHTFHSFALTVAGAVVSCCQVAVWLFVATRTVYQGWAGDLFHPPCLSPPRLLSEILAAPVPSAVVKLEQRLSTPPSALPTAATIASIRRWLESYARTEAAEHADEAQLRGELESWPNALRCRQNAPHADMHGVLSGCVSVPAAAAGALPVPSTSNGSIQPGTLPAAFSSPRALQGTVDLQTSSIPDRSPRNLSRAASSASSGWGVHGYHSAVPAALLRVDTLERQMEQRQRQLAMQARLAEV</sequence>
<feature type="transmembrane region" description="Helical" evidence="9">
    <location>
        <begin position="108"/>
        <end position="129"/>
    </location>
</feature>
<dbReference type="Gene3D" id="1.50.10.150">
    <property type="entry name" value="Voltage-dependent anion channel"/>
    <property type="match status" value="1"/>
</dbReference>
<reference evidence="10 11" key="1">
    <citation type="submission" date="2016-10" db="EMBL/GenBank/DDBJ databases">
        <authorList>
            <person name="Cai Z."/>
        </authorList>
    </citation>
    <scope>NUCLEOTIDE SEQUENCE [LARGE SCALE GENOMIC DNA]</scope>
</reference>
<evidence type="ECO:0000256" key="4">
    <source>
        <dbReference type="ARBA" id="ARBA00022475"/>
    </source>
</evidence>
<feature type="transmembrane region" description="Helical" evidence="9">
    <location>
        <begin position="360"/>
        <end position="380"/>
    </location>
</feature>
<organism evidence="10 11">
    <name type="scientific">Tetradesmus obliquus</name>
    <name type="common">Green alga</name>
    <name type="synonym">Acutodesmus obliquus</name>
    <dbReference type="NCBI Taxonomy" id="3088"/>
    <lineage>
        <taxon>Eukaryota</taxon>
        <taxon>Viridiplantae</taxon>
        <taxon>Chlorophyta</taxon>
        <taxon>core chlorophytes</taxon>
        <taxon>Chlorophyceae</taxon>
        <taxon>CS clade</taxon>
        <taxon>Sphaeropleales</taxon>
        <taxon>Scenedesmaceae</taxon>
        <taxon>Tetradesmus</taxon>
    </lineage>
</organism>
<keyword evidence="7 9" id="KW-0472">Membrane</keyword>
<evidence type="ECO:0000256" key="2">
    <source>
        <dbReference type="ARBA" id="ARBA00008566"/>
    </source>
</evidence>
<dbReference type="AlphaFoldDB" id="A0A383VX48"/>
<feature type="transmembrane region" description="Helical" evidence="9">
    <location>
        <begin position="141"/>
        <end position="163"/>
    </location>
</feature>
<gene>
    <name evidence="10" type="ORF">BQ4739_LOCUS9675</name>
</gene>
<dbReference type="InterPro" id="IPR004695">
    <property type="entry name" value="SLAC1/Mae1/Ssu1/TehA"/>
</dbReference>
<dbReference type="Proteomes" id="UP000256970">
    <property type="component" value="Unassembled WGS sequence"/>
</dbReference>
<accession>A0A383VX48</accession>
<evidence type="ECO:0000256" key="3">
    <source>
        <dbReference type="ARBA" id="ARBA00022448"/>
    </source>
</evidence>
<feature type="transmembrane region" description="Helical" evidence="9">
    <location>
        <begin position="243"/>
        <end position="266"/>
    </location>
</feature>
<dbReference type="EMBL" id="FNXT01000926">
    <property type="protein sequence ID" value="SZX69392.1"/>
    <property type="molecule type" value="Genomic_DNA"/>
</dbReference>
<keyword evidence="5 9" id="KW-0812">Transmembrane</keyword>
<feature type="transmembrane region" description="Helical" evidence="9">
    <location>
        <begin position="207"/>
        <end position="231"/>
    </location>
</feature>
<feature type="transmembrane region" description="Helical" evidence="9">
    <location>
        <begin position="69"/>
        <end position="96"/>
    </location>
</feature>
<evidence type="ECO:0000256" key="5">
    <source>
        <dbReference type="ARBA" id="ARBA00022692"/>
    </source>
</evidence>
<evidence type="ECO:0000256" key="8">
    <source>
        <dbReference type="SAM" id="MobiDB-lite"/>
    </source>
</evidence>
<evidence type="ECO:0008006" key="12">
    <source>
        <dbReference type="Google" id="ProtNLM"/>
    </source>
</evidence>
<dbReference type="Pfam" id="PF03595">
    <property type="entry name" value="SLAC1"/>
    <property type="match status" value="1"/>
</dbReference>
<keyword evidence="11" id="KW-1185">Reference proteome</keyword>
<comment type="subcellular location">
    <subcellularLocation>
        <location evidence="1">Cell membrane</location>
        <topology evidence="1">Multi-pass membrane protein</topology>
    </subcellularLocation>
</comment>
<feature type="transmembrane region" description="Helical" evidence="9">
    <location>
        <begin position="330"/>
        <end position="353"/>
    </location>
</feature>
<feature type="region of interest" description="Disordered" evidence="8">
    <location>
        <begin position="534"/>
        <end position="556"/>
    </location>
</feature>
<protein>
    <recommendedName>
        <fullName evidence="12">C4-dicarboxylate transporter/malic acid transport protein</fullName>
    </recommendedName>
</protein>
<proteinExistence type="inferred from homology"/>
<keyword evidence="4" id="KW-1003">Cell membrane</keyword>
<feature type="transmembrane region" description="Helical" evidence="9">
    <location>
        <begin position="175"/>
        <end position="195"/>
    </location>
</feature>
<comment type="similarity">
    <text evidence="2">Belongs to the tellurite-resistance/dicarboxylate transporter (TDT) family.</text>
</comment>
<dbReference type="PANTHER" id="PTHR31686:SF1">
    <property type="entry name" value="SULFITE EFFLUX PUMP SSU1"/>
    <property type="match status" value="1"/>
</dbReference>
<dbReference type="PANTHER" id="PTHR31686">
    <property type="match status" value="1"/>
</dbReference>
<keyword evidence="6 9" id="KW-1133">Transmembrane helix</keyword>
<dbReference type="InterPro" id="IPR038665">
    <property type="entry name" value="Voltage-dep_anion_channel_sf"/>
</dbReference>
<feature type="compositionally biased region" description="Low complexity" evidence="8">
    <location>
        <begin position="543"/>
        <end position="554"/>
    </location>
</feature>
<dbReference type="InterPro" id="IPR051629">
    <property type="entry name" value="Sulfite_efflux_TDT"/>
</dbReference>
<keyword evidence="3" id="KW-0813">Transport</keyword>